<keyword evidence="5" id="KW-0813">Transport</keyword>
<dbReference type="PRINTS" id="PR01003">
    <property type="entry name" value="FLGFLIH"/>
</dbReference>
<feature type="region of interest" description="Disordered" evidence="10">
    <location>
        <begin position="262"/>
        <end position="328"/>
    </location>
</feature>
<comment type="subcellular location">
    <subcellularLocation>
        <location evidence="2">Cytoplasm</location>
    </subcellularLocation>
</comment>
<feature type="domain" description="Flagellar assembly protein FliH/Type III secretion system HrpE" evidence="11">
    <location>
        <begin position="132"/>
        <end position="247"/>
    </location>
</feature>
<evidence type="ECO:0000256" key="1">
    <source>
        <dbReference type="ARBA" id="ARBA00003041"/>
    </source>
</evidence>
<evidence type="ECO:0000313" key="13">
    <source>
        <dbReference type="Proteomes" id="UP001629953"/>
    </source>
</evidence>
<protein>
    <recommendedName>
        <fullName evidence="4">Flagellar assembly protein FliH</fullName>
    </recommendedName>
</protein>
<evidence type="ECO:0000256" key="9">
    <source>
        <dbReference type="ARBA" id="ARBA00023225"/>
    </source>
</evidence>
<feature type="compositionally biased region" description="Acidic residues" evidence="10">
    <location>
        <begin position="319"/>
        <end position="328"/>
    </location>
</feature>
<keyword evidence="13" id="KW-1185">Reference proteome</keyword>
<evidence type="ECO:0000256" key="4">
    <source>
        <dbReference type="ARBA" id="ARBA00016507"/>
    </source>
</evidence>
<keyword evidence="12" id="KW-0969">Cilium</keyword>
<dbReference type="InterPro" id="IPR000563">
    <property type="entry name" value="Flag_FliH"/>
</dbReference>
<dbReference type="PANTHER" id="PTHR34982">
    <property type="entry name" value="YOP PROTEINS TRANSLOCATION PROTEIN L"/>
    <property type="match status" value="1"/>
</dbReference>
<comment type="function">
    <text evidence="1">Needed for flagellar regrowth and assembly.</text>
</comment>
<evidence type="ECO:0000256" key="7">
    <source>
        <dbReference type="ARBA" id="ARBA00022795"/>
    </source>
</evidence>
<dbReference type="RefSeq" id="WP_408623315.1">
    <property type="nucleotide sequence ID" value="NZ_JBEQCT010000003.1"/>
</dbReference>
<keyword evidence="9" id="KW-1006">Bacterial flagellum protein export</keyword>
<comment type="caution">
    <text evidence="12">The sequence shown here is derived from an EMBL/GenBank/DDBJ whole genome shotgun (WGS) entry which is preliminary data.</text>
</comment>
<dbReference type="InterPro" id="IPR018035">
    <property type="entry name" value="Flagellar_FliH/T3SS_HrpE"/>
</dbReference>
<feature type="compositionally biased region" description="Low complexity" evidence="10">
    <location>
        <begin position="276"/>
        <end position="287"/>
    </location>
</feature>
<organism evidence="12 13">
    <name type="scientific">Celerinatantimonas yamalensis</name>
    <dbReference type="NCBI Taxonomy" id="559956"/>
    <lineage>
        <taxon>Bacteria</taxon>
        <taxon>Pseudomonadati</taxon>
        <taxon>Pseudomonadota</taxon>
        <taxon>Gammaproteobacteria</taxon>
        <taxon>Celerinatantimonadaceae</taxon>
        <taxon>Celerinatantimonas</taxon>
    </lineage>
</organism>
<proteinExistence type="inferred from homology"/>
<accession>A0ABW9G6V4</accession>
<comment type="similarity">
    <text evidence="3">Belongs to the FliH family.</text>
</comment>
<evidence type="ECO:0000256" key="2">
    <source>
        <dbReference type="ARBA" id="ARBA00004496"/>
    </source>
</evidence>
<keyword evidence="6" id="KW-0963">Cytoplasm</keyword>
<evidence type="ECO:0000256" key="3">
    <source>
        <dbReference type="ARBA" id="ARBA00006602"/>
    </source>
</evidence>
<dbReference type="InterPro" id="IPR051472">
    <property type="entry name" value="T3SS_Stator/FliH"/>
</dbReference>
<dbReference type="Proteomes" id="UP001629953">
    <property type="component" value="Unassembled WGS sequence"/>
</dbReference>
<keyword evidence="12" id="KW-0966">Cell projection</keyword>
<evidence type="ECO:0000256" key="8">
    <source>
        <dbReference type="ARBA" id="ARBA00022927"/>
    </source>
</evidence>
<feature type="compositionally biased region" description="Basic and acidic residues" evidence="10">
    <location>
        <begin position="294"/>
        <end position="309"/>
    </location>
</feature>
<gene>
    <name evidence="12" type="primary">fliH</name>
    <name evidence="12" type="ORF">ABUE30_08475</name>
</gene>
<evidence type="ECO:0000259" key="11">
    <source>
        <dbReference type="Pfam" id="PF02108"/>
    </source>
</evidence>
<dbReference type="NCBIfam" id="NF004270">
    <property type="entry name" value="PRK05687.2-1"/>
    <property type="match status" value="1"/>
</dbReference>
<evidence type="ECO:0000256" key="5">
    <source>
        <dbReference type="ARBA" id="ARBA00022448"/>
    </source>
</evidence>
<reference evidence="12 13" key="1">
    <citation type="journal article" date="2013" name="Int. J. Syst. Evol. Microbiol.">
        <title>Celerinatantimonas yamalensis sp. nov., a cold-adapted diazotrophic bacterium from a cold permafrost brine.</title>
        <authorList>
            <person name="Shcherbakova V."/>
            <person name="Chuvilskaya N."/>
            <person name="Rivkina E."/>
            <person name="Demidov N."/>
            <person name="Uchaeva V."/>
            <person name="Suetin S."/>
            <person name="Suzina N."/>
            <person name="Gilichinsky D."/>
        </authorList>
    </citation>
    <scope>NUCLEOTIDE SEQUENCE [LARGE SCALE GENOMIC DNA]</scope>
    <source>
        <strain evidence="12 13">C7</strain>
    </source>
</reference>
<evidence type="ECO:0000313" key="12">
    <source>
        <dbReference type="EMBL" id="MFM2485099.1"/>
    </source>
</evidence>
<keyword evidence="7" id="KW-1005">Bacterial flagellum biogenesis</keyword>
<dbReference type="Pfam" id="PF02108">
    <property type="entry name" value="FliH"/>
    <property type="match status" value="1"/>
</dbReference>
<evidence type="ECO:0000256" key="6">
    <source>
        <dbReference type="ARBA" id="ARBA00022490"/>
    </source>
</evidence>
<name>A0ABW9G6V4_9GAMM</name>
<evidence type="ECO:0000256" key="10">
    <source>
        <dbReference type="SAM" id="MobiDB-lite"/>
    </source>
</evidence>
<keyword evidence="12" id="KW-0282">Flagellum</keyword>
<sequence length="328" mass="36837">MVDHIKDDDIAKLRDVSAEDYDLPDFGKPIHKAATNALNRPFDWYQDESEPQNRMKEEEVRPLTIDDIESIRQVAYDEGVTEGRAVGTAQGIEEGREKGQAEGYEHGFQQGLKEGLSQGQQQIDTLSGYWLKLLDELVVPVQQVTAQVQLQLVDLICDVARAVIQSELTTNKQVIIHTVKEAVQAMPVTNQTLLIHLHPDDLMIIESVYPKQTQQKKNWQLLEDGSLPRGDCMIEAENSTIDYSMQNVIEQALKRFKAENNEHARQVAPTELPEFESSTSTSQQSESDSVADDAVERVEPNADEHDDASHLNQQHNIGDDDGVESDPQ</sequence>
<keyword evidence="8" id="KW-0653">Protein transport</keyword>
<dbReference type="PANTHER" id="PTHR34982:SF1">
    <property type="entry name" value="FLAGELLAR ASSEMBLY PROTEIN FLIH"/>
    <property type="match status" value="1"/>
</dbReference>
<dbReference type="EMBL" id="JBEQCT010000003">
    <property type="protein sequence ID" value="MFM2485099.1"/>
    <property type="molecule type" value="Genomic_DNA"/>
</dbReference>